<dbReference type="Proteomes" id="UP000293661">
    <property type="component" value="Segment"/>
</dbReference>
<evidence type="ECO:0000313" key="2">
    <source>
        <dbReference type="Proteomes" id="UP000293661"/>
    </source>
</evidence>
<sequence>MTIREPATYEQVVADLQAAKERETVAARKRFTLFALEAVATDGCPRVSAYTVDALVERGLIEQVPGSIRYRLTAEGEIMLRANPAEEEPVDELALFGAV</sequence>
<name>A0A481VU97_9CAUD</name>
<keyword evidence="2" id="KW-1185">Reference proteome</keyword>
<evidence type="ECO:0000313" key="1">
    <source>
        <dbReference type="EMBL" id="QBI97300.1"/>
    </source>
</evidence>
<reference evidence="1 2" key="1">
    <citation type="submission" date="2019-02" db="EMBL/GenBank/DDBJ databases">
        <authorList>
            <person name="Zhang K.D."/>
            <person name="Akoto F."/>
            <person name="Faltine-Gonzalez D.Z."/>
            <person name="Kenna M.A."/>
            <person name="Korenberg J.B."/>
            <person name="Mageeney C.M."/>
            <person name="Mendello K.R."/>
            <person name="Pyfer L.M."/>
            <person name="Ramirez W.A."/>
            <person name="Reisner J.R."/>
            <person name="Thoonkuzhy M.J."/>
            <person name="Veliz C.A."/>
            <person name="Zuilkoski C.M."/>
            <person name="Ware V.C."/>
            <person name="Garlena R.A."/>
            <person name="Russell D.A."/>
            <person name="Pope W.H."/>
            <person name="Jacobs-Sera D."/>
            <person name="Hatfull G.F."/>
        </authorList>
    </citation>
    <scope>NUCLEOTIDE SEQUENCE [LARGE SCALE GENOMIC DNA]</scope>
</reference>
<accession>A0A481VU97</accession>
<dbReference type="RefSeq" id="YP_010052059.1">
    <property type="nucleotide sequence ID" value="NC_054451.1"/>
</dbReference>
<protein>
    <submittedName>
        <fullName evidence="1">Uncharacterized protein</fullName>
    </submittedName>
</protein>
<organism evidence="1 2">
    <name type="scientific">Mycobacterium phage Kevin1</name>
    <dbReference type="NCBI Taxonomy" id="2530132"/>
    <lineage>
        <taxon>Viruses</taxon>
        <taxon>Duplodnaviria</taxon>
        <taxon>Heunggongvirae</taxon>
        <taxon>Uroviricota</taxon>
        <taxon>Caudoviricetes</taxon>
        <taxon>Nclasvirinae</taxon>
        <taxon>Charlievirus</taxon>
        <taxon>Charlievirus Kevin1</taxon>
    </lineage>
</organism>
<proteinExistence type="predicted"/>
<dbReference type="GeneID" id="64367871"/>
<dbReference type="KEGG" id="vg:64367871"/>
<gene>
    <name evidence="1" type="primary">56</name>
    <name evidence="1" type="ORF">SEA_KEVIN1_56</name>
</gene>
<dbReference type="EMBL" id="MK524500">
    <property type="protein sequence ID" value="QBI97300.1"/>
    <property type="molecule type" value="Genomic_DNA"/>
</dbReference>